<dbReference type="HOGENOM" id="CLU_175375_2_0_9"/>
<dbReference type="KEGG" id="eel:EUBELI_01580"/>
<evidence type="ECO:0000313" key="2">
    <source>
        <dbReference type="Proteomes" id="UP000001476"/>
    </source>
</evidence>
<dbReference type="eggNOG" id="ENOG5032Z1F">
    <property type="taxonomic scope" value="Bacteria"/>
</dbReference>
<name>C4Z2J7_LACE2</name>
<evidence type="ECO:0000313" key="1">
    <source>
        <dbReference type="EMBL" id="ACR72572.1"/>
    </source>
</evidence>
<sequence>MEIIMNPASIMKLMSAKNKFQKNHPKFVAFLNRCFAGGLKEGTIIEITVTNPGEAPITSNIKVQQSDLELLEELKEMGR</sequence>
<keyword evidence="2" id="KW-1185">Reference proteome</keyword>
<dbReference type="STRING" id="515620.EUBELI_01580"/>
<dbReference type="Proteomes" id="UP000001476">
    <property type="component" value="Chromosome"/>
</dbReference>
<accession>C4Z2J7</accession>
<gene>
    <name evidence="1" type="ordered locus">EUBELI_01580</name>
</gene>
<proteinExistence type="predicted"/>
<dbReference type="AlphaFoldDB" id="C4Z2J7"/>
<organism evidence="1 2">
    <name type="scientific">Lachnospira eligens (strain ATCC 27750 / DSM 3376 / VPI C15-48 / C15-B4)</name>
    <name type="common">Eubacterium eligens</name>
    <dbReference type="NCBI Taxonomy" id="515620"/>
    <lineage>
        <taxon>Bacteria</taxon>
        <taxon>Bacillati</taxon>
        <taxon>Bacillota</taxon>
        <taxon>Clostridia</taxon>
        <taxon>Lachnospirales</taxon>
        <taxon>Lachnospiraceae</taxon>
        <taxon>Lachnospira</taxon>
    </lineage>
</organism>
<reference evidence="1 2" key="1">
    <citation type="journal article" date="2009" name="Proc. Natl. Acad. Sci. U.S.A.">
        <title>Characterizing a model human gut microbiota composed of members of its two dominant bacterial phyla.</title>
        <authorList>
            <person name="Mahowald M.A."/>
            <person name="Rey F.E."/>
            <person name="Seedorf H."/>
            <person name="Turnbaugh P.J."/>
            <person name="Fulton R.S."/>
            <person name="Wollam A."/>
            <person name="Shah N."/>
            <person name="Wang C."/>
            <person name="Magrini V."/>
            <person name="Wilson R.K."/>
            <person name="Cantarel B.L."/>
            <person name="Coutinho P.M."/>
            <person name="Henrissat B."/>
            <person name="Crock L.W."/>
            <person name="Russell A."/>
            <person name="Verberkmoes N.C."/>
            <person name="Hettich R.L."/>
            <person name="Gordon J.I."/>
        </authorList>
    </citation>
    <scope>NUCLEOTIDE SEQUENCE [LARGE SCALE GENOMIC DNA]</scope>
    <source>
        <strain evidence="2">ATCC 27750 / DSM 3376 / VPI C15-48 / C15-B4</strain>
    </source>
</reference>
<dbReference type="EMBL" id="CP001104">
    <property type="protein sequence ID" value="ACR72572.1"/>
    <property type="molecule type" value="Genomic_DNA"/>
</dbReference>
<protein>
    <submittedName>
        <fullName evidence="1">Uncharacterized protein</fullName>
    </submittedName>
</protein>